<dbReference type="GO" id="GO:0005524">
    <property type="term" value="F:ATP binding"/>
    <property type="evidence" value="ECO:0007669"/>
    <property type="project" value="InterPro"/>
</dbReference>
<evidence type="ECO:0000313" key="4">
    <source>
        <dbReference type="EMBL" id="CAD8874750.1"/>
    </source>
</evidence>
<evidence type="ECO:0000256" key="2">
    <source>
        <dbReference type="PIRSR" id="PIRSR000615-3"/>
    </source>
</evidence>
<evidence type="ECO:0000256" key="1">
    <source>
        <dbReference type="PIRSR" id="PIRSR000615-1"/>
    </source>
</evidence>
<dbReference type="Pfam" id="PF07714">
    <property type="entry name" value="PK_Tyr_Ser-Thr"/>
    <property type="match status" value="1"/>
</dbReference>
<dbReference type="PANTHER" id="PTHR44329:SF289">
    <property type="entry name" value="SERINE_THREONINE-PROTEIN KINASE VIK"/>
    <property type="match status" value="1"/>
</dbReference>
<dbReference type="PROSITE" id="PS50011">
    <property type="entry name" value="PROTEIN_KINASE_DOM"/>
    <property type="match status" value="1"/>
</dbReference>
<dbReference type="SUPFAM" id="SSF56112">
    <property type="entry name" value="Protein kinase-like (PK-like)"/>
    <property type="match status" value="1"/>
</dbReference>
<protein>
    <recommendedName>
        <fullName evidence="3">Protein kinase domain-containing protein</fullName>
    </recommendedName>
</protein>
<dbReference type="Gene3D" id="1.10.510.10">
    <property type="entry name" value="Transferase(Phosphotransferase) domain 1"/>
    <property type="match status" value="1"/>
</dbReference>
<name>A0A7S1B4C2_9STRA</name>
<organism evidence="4">
    <name type="scientific">Corethron hystrix</name>
    <dbReference type="NCBI Taxonomy" id="216773"/>
    <lineage>
        <taxon>Eukaryota</taxon>
        <taxon>Sar</taxon>
        <taxon>Stramenopiles</taxon>
        <taxon>Ochrophyta</taxon>
        <taxon>Bacillariophyta</taxon>
        <taxon>Coscinodiscophyceae</taxon>
        <taxon>Corethrophycidae</taxon>
        <taxon>Corethrales</taxon>
        <taxon>Corethraceae</taxon>
        <taxon>Corethron</taxon>
    </lineage>
</organism>
<dbReference type="Gene3D" id="3.30.200.20">
    <property type="entry name" value="Phosphorylase Kinase, domain 1"/>
    <property type="match status" value="1"/>
</dbReference>
<keyword evidence="2" id="KW-0460">Magnesium</keyword>
<reference evidence="4" key="1">
    <citation type="submission" date="2021-01" db="EMBL/GenBank/DDBJ databases">
        <authorList>
            <person name="Corre E."/>
            <person name="Pelletier E."/>
            <person name="Niang G."/>
            <person name="Scheremetjew M."/>
            <person name="Finn R."/>
            <person name="Kale V."/>
            <person name="Holt S."/>
            <person name="Cochrane G."/>
            <person name="Meng A."/>
            <person name="Brown T."/>
            <person name="Cohen L."/>
        </authorList>
    </citation>
    <scope>NUCLEOTIDE SEQUENCE</scope>
    <source>
        <strain evidence="4">308</strain>
    </source>
</reference>
<dbReference type="InterPro" id="IPR001245">
    <property type="entry name" value="Ser-Thr/Tyr_kinase_cat_dom"/>
</dbReference>
<gene>
    <name evidence="4" type="ORF">CHYS00102_LOCUS1925</name>
</gene>
<feature type="binding site" evidence="2">
    <location>
        <position position="225"/>
    </location>
    <ligand>
        <name>Mg(2+)</name>
        <dbReference type="ChEBI" id="CHEBI:18420"/>
    </ligand>
</feature>
<feature type="active site" description="Proton acceptor" evidence="1">
    <location>
        <position position="207"/>
    </location>
</feature>
<dbReference type="InterPro" id="IPR000719">
    <property type="entry name" value="Prot_kinase_dom"/>
</dbReference>
<dbReference type="InterPro" id="IPR011009">
    <property type="entry name" value="Kinase-like_dom_sf"/>
</dbReference>
<feature type="domain" description="Protein kinase" evidence="3">
    <location>
        <begin position="18"/>
        <end position="347"/>
    </location>
</feature>
<keyword evidence="2" id="KW-0479">Metal-binding</keyword>
<dbReference type="InterPro" id="IPR051681">
    <property type="entry name" value="Ser/Thr_Kinases-Pseudokinases"/>
</dbReference>
<evidence type="ECO:0000259" key="3">
    <source>
        <dbReference type="PROSITE" id="PS50011"/>
    </source>
</evidence>
<feature type="binding site" evidence="2">
    <location>
        <position position="212"/>
    </location>
    <ligand>
        <name>Mg(2+)</name>
        <dbReference type="ChEBI" id="CHEBI:18420"/>
    </ligand>
</feature>
<dbReference type="GO" id="GO:0046872">
    <property type="term" value="F:metal ion binding"/>
    <property type="evidence" value="ECO:0007669"/>
    <property type="project" value="UniProtKB-KW"/>
</dbReference>
<dbReference type="EMBL" id="HBFR01002834">
    <property type="protein sequence ID" value="CAD8874750.1"/>
    <property type="molecule type" value="Transcribed_RNA"/>
</dbReference>
<proteinExistence type="predicted"/>
<dbReference type="PANTHER" id="PTHR44329">
    <property type="entry name" value="SERINE/THREONINE-PROTEIN KINASE TNNI3K-RELATED"/>
    <property type="match status" value="1"/>
</dbReference>
<dbReference type="AlphaFoldDB" id="A0A7S1B4C2"/>
<dbReference type="SMART" id="SM00220">
    <property type="entry name" value="S_TKc"/>
    <property type="match status" value="1"/>
</dbReference>
<dbReference type="GO" id="GO:0004674">
    <property type="term" value="F:protein serine/threonine kinase activity"/>
    <property type="evidence" value="ECO:0007669"/>
    <property type="project" value="TreeGrafter"/>
</dbReference>
<accession>A0A7S1B4C2</accession>
<sequence>MQRRNSEKIIPRYSGSELYLGDVLGHGSFCVVNEVLIINSPLARNLDEKTEIVKKKIMMPFKFHGRNKFNRIISVPQSRPNSNQPEFAIKRLRTDLEQTEMIQAKLDLSVEMKLLALMDHPNIIKVWGISKRESLHDANFLILDRLYGTLSQEIRSWRETERKIAFNRISWSKKKKMRKHWRDKLRAAFEISKAMKYLHEKNIIHRDLKPDNIGFDANKTFKLFDFGMSRQLEDQFRLSSGQYKLSGMTGSIRYMAPEVAKKLPYDLSVDVYSFGIIFWEICSTLTPFDNYTAEEHSKFIIRNKKRPKIDPLWPQKWSNLIRQSWDDDGFIRPTFDEIEKLLQNEYLRKKKTEIFQQKISTSNLAYLIKKFQSNLKNKRETAINGCWNADLFTAIV</sequence>